<evidence type="ECO:0000256" key="5">
    <source>
        <dbReference type="ARBA" id="ARBA00023315"/>
    </source>
</evidence>
<gene>
    <name evidence="7" type="ORF">QJS10_CPA06g00896</name>
</gene>
<evidence type="ECO:0000313" key="8">
    <source>
        <dbReference type="Proteomes" id="UP001180020"/>
    </source>
</evidence>
<protein>
    <recommendedName>
        <fullName evidence="6">UDP N-acetylglucosamine O-acyltransferase C-terminal domain-containing protein</fullName>
    </recommendedName>
</protein>
<dbReference type="GO" id="GO:0008780">
    <property type="term" value="F:acyl-[acyl-carrier-protein]-UDP-N-acetylglucosamine O-acyltransferase activity"/>
    <property type="evidence" value="ECO:0007669"/>
    <property type="project" value="InterPro"/>
</dbReference>
<dbReference type="Gene3D" id="1.20.1180.10">
    <property type="entry name" value="Udp N-acetylglucosamine O-acyltransferase, C-terminal domain"/>
    <property type="match status" value="1"/>
</dbReference>
<proteinExistence type="predicted"/>
<dbReference type="PANTHER" id="PTHR43480">
    <property type="entry name" value="ACYL-[ACYL-CARRIER-PROTEIN]--UDP-N-ACETYLGLUCOSAMINE O-ACYLTRANSFERASE"/>
    <property type="match status" value="1"/>
</dbReference>
<dbReference type="InterPro" id="IPR037157">
    <property type="entry name" value="Acetyltransf_C_sf"/>
</dbReference>
<evidence type="ECO:0000256" key="1">
    <source>
        <dbReference type="ARBA" id="ARBA00022516"/>
    </source>
</evidence>
<evidence type="ECO:0000259" key="6">
    <source>
        <dbReference type="Pfam" id="PF13720"/>
    </source>
</evidence>
<keyword evidence="1" id="KW-0444">Lipid biosynthesis</keyword>
<keyword evidence="8" id="KW-1185">Reference proteome</keyword>
<organism evidence="7 8">
    <name type="scientific">Acorus calamus</name>
    <name type="common">Sweet flag</name>
    <dbReference type="NCBI Taxonomy" id="4465"/>
    <lineage>
        <taxon>Eukaryota</taxon>
        <taxon>Viridiplantae</taxon>
        <taxon>Streptophyta</taxon>
        <taxon>Embryophyta</taxon>
        <taxon>Tracheophyta</taxon>
        <taxon>Spermatophyta</taxon>
        <taxon>Magnoliopsida</taxon>
        <taxon>Liliopsida</taxon>
        <taxon>Acoraceae</taxon>
        <taxon>Acorus</taxon>
    </lineage>
</organism>
<keyword evidence="5" id="KW-0012">Acyltransferase</keyword>
<feature type="domain" description="UDP N-acetylglucosamine O-acyltransferase C-terminal" evidence="6">
    <location>
        <begin position="167"/>
        <end position="258"/>
    </location>
</feature>
<dbReference type="GO" id="GO:0009245">
    <property type="term" value="P:lipid A biosynthetic process"/>
    <property type="evidence" value="ECO:0007669"/>
    <property type="project" value="UniProtKB-KW"/>
</dbReference>
<keyword evidence="3" id="KW-0808">Transferase</keyword>
<dbReference type="Pfam" id="PF13720">
    <property type="entry name" value="Acetyltransf_11"/>
    <property type="match status" value="1"/>
</dbReference>
<comment type="caution">
    <text evidence="7">The sequence shown here is derived from an EMBL/GenBank/DDBJ whole genome shotgun (WGS) entry which is preliminary data.</text>
</comment>
<dbReference type="Gene3D" id="2.160.10.10">
    <property type="entry name" value="Hexapeptide repeat proteins"/>
    <property type="match status" value="1"/>
</dbReference>
<keyword evidence="2" id="KW-0441">Lipid A biosynthesis</keyword>
<dbReference type="PANTHER" id="PTHR43480:SF1">
    <property type="entry name" value="ACYL-[ACYL-CARRIER-PROTEIN]--UDP-N-ACETYLGLUCOSAMINE O-ACYLTRANSFERASE, MITOCHONDRIAL-RELATED"/>
    <property type="match status" value="1"/>
</dbReference>
<dbReference type="InterPro" id="IPR011004">
    <property type="entry name" value="Trimer_LpxA-like_sf"/>
</dbReference>
<dbReference type="Proteomes" id="UP001180020">
    <property type="component" value="Unassembled WGS sequence"/>
</dbReference>
<evidence type="ECO:0000256" key="4">
    <source>
        <dbReference type="ARBA" id="ARBA00023098"/>
    </source>
</evidence>
<dbReference type="SUPFAM" id="SSF51161">
    <property type="entry name" value="Trimeric LpxA-like enzymes"/>
    <property type="match status" value="1"/>
</dbReference>
<reference evidence="7" key="1">
    <citation type="journal article" date="2023" name="Nat. Commun.">
        <title>Diploid and tetraploid genomes of Acorus and the evolution of monocots.</title>
        <authorList>
            <person name="Ma L."/>
            <person name="Liu K.W."/>
            <person name="Li Z."/>
            <person name="Hsiao Y.Y."/>
            <person name="Qi Y."/>
            <person name="Fu T."/>
            <person name="Tang G.D."/>
            <person name="Zhang D."/>
            <person name="Sun W.H."/>
            <person name="Liu D.K."/>
            <person name="Li Y."/>
            <person name="Chen G.Z."/>
            <person name="Liu X.D."/>
            <person name="Liao X.Y."/>
            <person name="Jiang Y.T."/>
            <person name="Yu X."/>
            <person name="Hao Y."/>
            <person name="Huang J."/>
            <person name="Zhao X.W."/>
            <person name="Ke S."/>
            <person name="Chen Y.Y."/>
            <person name="Wu W.L."/>
            <person name="Hsu J.L."/>
            <person name="Lin Y.F."/>
            <person name="Huang M.D."/>
            <person name="Li C.Y."/>
            <person name="Huang L."/>
            <person name="Wang Z.W."/>
            <person name="Zhao X."/>
            <person name="Zhong W.Y."/>
            <person name="Peng D.H."/>
            <person name="Ahmad S."/>
            <person name="Lan S."/>
            <person name="Zhang J.S."/>
            <person name="Tsai W.C."/>
            <person name="Van de Peer Y."/>
            <person name="Liu Z.J."/>
        </authorList>
    </citation>
    <scope>NUCLEOTIDE SEQUENCE</scope>
    <source>
        <strain evidence="7">CP</strain>
    </source>
</reference>
<dbReference type="InterPro" id="IPR010137">
    <property type="entry name" value="Lipid_A_LpxA"/>
</dbReference>
<sequence length="266" mass="29546">MAFRALRSLSISKSFPSQPLCRSLFSDSKGVSEEKLSEPISGNLRNFIHPTAIVHPEAVLGQFPVNTIENCPLSIKKNRATEEAQLLPSEDFMMGSGTIVGADLPGSTILGRNNIIGHHAVVGAKCQDLKYKAGDECFLYIGDNNDIREFTSIHRSSKSSDRTVSQDVPKYMTVSGDRAELRGLNLEGLRRNGFSSCEIRSLRTAYQKIFMPVDANLGGIESRLAEMEQNKELVGFPVVRALVQSIRDSFEQNRRGICKYRHWSGH</sequence>
<evidence type="ECO:0000313" key="7">
    <source>
        <dbReference type="EMBL" id="KAK1313534.1"/>
    </source>
</evidence>
<dbReference type="InterPro" id="IPR029098">
    <property type="entry name" value="Acetyltransf_C"/>
</dbReference>
<evidence type="ECO:0000256" key="2">
    <source>
        <dbReference type="ARBA" id="ARBA00022556"/>
    </source>
</evidence>
<dbReference type="EMBL" id="JAUJYO010000006">
    <property type="protein sequence ID" value="KAK1313534.1"/>
    <property type="molecule type" value="Genomic_DNA"/>
</dbReference>
<keyword evidence="4" id="KW-0443">Lipid metabolism</keyword>
<dbReference type="AlphaFoldDB" id="A0AAV9EJ38"/>
<evidence type="ECO:0000256" key="3">
    <source>
        <dbReference type="ARBA" id="ARBA00022679"/>
    </source>
</evidence>
<dbReference type="GO" id="GO:0016020">
    <property type="term" value="C:membrane"/>
    <property type="evidence" value="ECO:0007669"/>
    <property type="project" value="GOC"/>
</dbReference>
<accession>A0AAV9EJ38</accession>
<name>A0AAV9EJ38_ACOCL</name>
<reference evidence="7" key="2">
    <citation type="submission" date="2023-06" db="EMBL/GenBank/DDBJ databases">
        <authorList>
            <person name="Ma L."/>
            <person name="Liu K.-W."/>
            <person name="Li Z."/>
            <person name="Hsiao Y.-Y."/>
            <person name="Qi Y."/>
            <person name="Fu T."/>
            <person name="Tang G."/>
            <person name="Zhang D."/>
            <person name="Sun W.-H."/>
            <person name="Liu D.-K."/>
            <person name="Li Y."/>
            <person name="Chen G.-Z."/>
            <person name="Liu X.-D."/>
            <person name="Liao X.-Y."/>
            <person name="Jiang Y.-T."/>
            <person name="Yu X."/>
            <person name="Hao Y."/>
            <person name="Huang J."/>
            <person name="Zhao X.-W."/>
            <person name="Ke S."/>
            <person name="Chen Y.-Y."/>
            <person name="Wu W.-L."/>
            <person name="Hsu J.-L."/>
            <person name="Lin Y.-F."/>
            <person name="Huang M.-D."/>
            <person name="Li C.-Y."/>
            <person name="Huang L."/>
            <person name="Wang Z.-W."/>
            <person name="Zhao X."/>
            <person name="Zhong W.-Y."/>
            <person name="Peng D.-H."/>
            <person name="Ahmad S."/>
            <person name="Lan S."/>
            <person name="Zhang J.-S."/>
            <person name="Tsai W.-C."/>
            <person name="Van De Peer Y."/>
            <person name="Liu Z.-J."/>
        </authorList>
    </citation>
    <scope>NUCLEOTIDE SEQUENCE</scope>
    <source>
        <strain evidence="7">CP</strain>
        <tissue evidence="7">Leaves</tissue>
    </source>
</reference>